<dbReference type="EMBL" id="VDCS01000007">
    <property type="protein sequence ID" value="TNJ44623.1"/>
    <property type="molecule type" value="Genomic_DNA"/>
</dbReference>
<evidence type="ECO:0000313" key="2">
    <source>
        <dbReference type="Proteomes" id="UP000308713"/>
    </source>
</evidence>
<organism evidence="1 2">
    <name type="scientific">Allotamlana fucoidanivorans</name>
    <dbReference type="NCBI Taxonomy" id="2583814"/>
    <lineage>
        <taxon>Bacteria</taxon>
        <taxon>Pseudomonadati</taxon>
        <taxon>Bacteroidota</taxon>
        <taxon>Flavobacteriia</taxon>
        <taxon>Flavobacteriales</taxon>
        <taxon>Flavobacteriaceae</taxon>
        <taxon>Allotamlana</taxon>
    </lineage>
</organism>
<dbReference type="RefSeq" id="WP_139696617.1">
    <property type="nucleotide sequence ID" value="NZ_VDCS01000007.1"/>
</dbReference>
<dbReference type="OrthoDB" id="5735516at2"/>
<dbReference type="AlphaFoldDB" id="A0A5C4SML4"/>
<gene>
    <name evidence="1" type="ORF">FGF67_08235</name>
</gene>
<name>A0A5C4SML4_9FLAO</name>
<reference evidence="1 2" key="1">
    <citation type="submission" date="2019-05" db="EMBL/GenBank/DDBJ databases">
        <title>Tamlana fucoidanivorans sp. nov., isolated from the surface of algae collected from Fujian province in China.</title>
        <authorList>
            <person name="Li J."/>
        </authorList>
    </citation>
    <scope>NUCLEOTIDE SEQUENCE [LARGE SCALE GENOMIC DNA]</scope>
    <source>
        <strain evidence="1 2">CW2-9</strain>
    </source>
</reference>
<comment type="caution">
    <text evidence="1">The sequence shown here is derived from an EMBL/GenBank/DDBJ whole genome shotgun (WGS) entry which is preliminary data.</text>
</comment>
<protein>
    <submittedName>
        <fullName evidence="1">Peptidase E</fullName>
    </submittedName>
</protein>
<sequence>MISISKFLFCVFLFPIFAFTGVHKYYVSVTQIEYVKEKQSLQIISRIFIDDFESLLRERFDDKIILLDNNDESERIDGYIGRYLKDKLSIKINGTPYIVKFLGKAYDTDVIKCYMEIEGITEIKSFEISNKVLFDLFEDQQNIIKTNINNKQKSFILLSQNDSVVLKFD</sequence>
<dbReference type="InterPro" id="IPR046525">
    <property type="entry name" value="DUF6702"/>
</dbReference>
<keyword evidence="2" id="KW-1185">Reference proteome</keyword>
<dbReference type="Proteomes" id="UP000308713">
    <property type="component" value="Unassembled WGS sequence"/>
</dbReference>
<dbReference type="Pfam" id="PF20420">
    <property type="entry name" value="DUF6702"/>
    <property type="match status" value="1"/>
</dbReference>
<accession>A0A5C4SML4</accession>
<evidence type="ECO:0000313" key="1">
    <source>
        <dbReference type="EMBL" id="TNJ44623.1"/>
    </source>
</evidence>
<proteinExistence type="predicted"/>